<dbReference type="NCBIfam" id="TIGR03618">
    <property type="entry name" value="Rv1155_F420"/>
    <property type="match status" value="1"/>
</dbReference>
<feature type="domain" description="Pyridoxamine 5'-phosphate oxidase N-terminal" evidence="2">
    <location>
        <begin position="6"/>
        <end position="130"/>
    </location>
</feature>
<protein>
    <submittedName>
        <fullName evidence="3">PPOX class F420-dependent oxidoreductase</fullName>
    </submittedName>
</protein>
<sequence length="150" mass="17010">MALQLNEKQLATLNSNFLGTLSTIRHSDGLISSNPVGFTWNGKEVEVSTIKGRIKYHNVLADPRATFCVIDPDDHMTYVEIRGNVRVEDDIDKQYLRAQFKKHTGDELPDDLDPPDAERVVLYLTPEQVSSPQLYGGRFDNKYDIKGQED</sequence>
<organism evidence="3 4">
    <name type="scientific">Candidatus Litorirhabdus singularis</name>
    <dbReference type="NCBI Taxonomy" id="2518993"/>
    <lineage>
        <taxon>Bacteria</taxon>
        <taxon>Pseudomonadati</taxon>
        <taxon>Pseudomonadota</taxon>
        <taxon>Gammaproteobacteria</taxon>
        <taxon>Cellvibrionales</taxon>
        <taxon>Halieaceae</taxon>
        <taxon>Candidatus Litorirhabdus</taxon>
    </lineage>
</organism>
<dbReference type="PANTHER" id="PTHR35176">
    <property type="entry name" value="HEME OXYGENASE HI_0854-RELATED"/>
    <property type="match status" value="1"/>
</dbReference>
<dbReference type="PANTHER" id="PTHR35176:SF6">
    <property type="entry name" value="HEME OXYGENASE HI_0854-RELATED"/>
    <property type="match status" value="1"/>
</dbReference>
<dbReference type="InterPro" id="IPR019920">
    <property type="entry name" value="F420-binding_dom_put"/>
</dbReference>
<accession>A0ABT3TE36</accession>
<gene>
    <name evidence="3" type="ORF">EYC98_06450</name>
</gene>
<dbReference type="SUPFAM" id="SSF50475">
    <property type="entry name" value="FMN-binding split barrel"/>
    <property type="match status" value="1"/>
</dbReference>
<evidence type="ECO:0000256" key="1">
    <source>
        <dbReference type="ARBA" id="ARBA00023002"/>
    </source>
</evidence>
<comment type="caution">
    <text evidence="3">The sequence shown here is derived from an EMBL/GenBank/DDBJ whole genome shotgun (WGS) entry which is preliminary data.</text>
</comment>
<dbReference type="Pfam" id="PF01243">
    <property type="entry name" value="PNPOx_N"/>
    <property type="match status" value="1"/>
</dbReference>
<keyword evidence="4" id="KW-1185">Reference proteome</keyword>
<dbReference type="Gene3D" id="2.30.110.10">
    <property type="entry name" value="Electron Transport, Fmn-binding Protein, Chain A"/>
    <property type="match status" value="1"/>
</dbReference>
<keyword evidence="1" id="KW-0560">Oxidoreductase</keyword>
<reference evidence="3" key="1">
    <citation type="submission" date="2019-02" db="EMBL/GenBank/DDBJ databases">
        <authorList>
            <person name="Li S.-H."/>
        </authorList>
    </citation>
    <scope>NUCLEOTIDE SEQUENCE</scope>
    <source>
        <strain evidence="3">IMCC14734</strain>
    </source>
</reference>
<dbReference type="Proteomes" id="UP001143362">
    <property type="component" value="Unassembled WGS sequence"/>
</dbReference>
<evidence type="ECO:0000313" key="3">
    <source>
        <dbReference type="EMBL" id="MCX2980514.1"/>
    </source>
</evidence>
<evidence type="ECO:0000259" key="2">
    <source>
        <dbReference type="Pfam" id="PF01243"/>
    </source>
</evidence>
<name>A0ABT3TE36_9GAMM</name>
<dbReference type="EMBL" id="SHNN01000001">
    <property type="protein sequence ID" value="MCX2980514.1"/>
    <property type="molecule type" value="Genomic_DNA"/>
</dbReference>
<dbReference type="InterPro" id="IPR011576">
    <property type="entry name" value="Pyridox_Oxase_N"/>
</dbReference>
<dbReference type="InterPro" id="IPR012349">
    <property type="entry name" value="Split_barrel_FMN-bd"/>
</dbReference>
<dbReference type="InterPro" id="IPR052019">
    <property type="entry name" value="F420H2_bilvrd_red/Heme_oxyg"/>
</dbReference>
<evidence type="ECO:0000313" key="4">
    <source>
        <dbReference type="Proteomes" id="UP001143362"/>
    </source>
</evidence>
<proteinExistence type="predicted"/>